<keyword evidence="6" id="KW-1185">Reference proteome</keyword>
<evidence type="ECO:0000259" key="3">
    <source>
        <dbReference type="Pfam" id="PF02678"/>
    </source>
</evidence>
<evidence type="ECO:0000259" key="4">
    <source>
        <dbReference type="Pfam" id="PF17954"/>
    </source>
</evidence>
<dbReference type="EMBL" id="JBHSOW010000116">
    <property type="protein sequence ID" value="MFC5653139.1"/>
    <property type="molecule type" value="Genomic_DNA"/>
</dbReference>
<dbReference type="PANTHER" id="PTHR43212">
    <property type="entry name" value="QUERCETIN 2,3-DIOXYGENASE"/>
    <property type="match status" value="1"/>
</dbReference>
<dbReference type="PANTHER" id="PTHR43212:SF3">
    <property type="entry name" value="QUERCETIN 2,3-DIOXYGENASE"/>
    <property type="match status" value="1"/>
</dbReference>
<dbReference type="Pfam" id="PF17954">
    <property type="entry name" value="Pirin_C_2"/>
    <property type="match status" value="1"/>
</dbReference>
<comment type="similarity">
    <text evidence="1 2">Belongs to the pirin family.</text>
</comment>
<organism evidence="5 6">
    <name type="scientific">Paenibacillus solisilvae</name>
    <dbReference type="NCBI Taxonomy" id="2486751"/>
    <lineage>
        <taxon>Bacteria</taxon>
        <taxon>Bacillati</taxon>
        <taxon>Bacillota</taxon>
        <taxon>Bacilli</taxon>
        <taxon>Bacillales</taxon>
        <taxon>Paenibacillaceae</taxon>
        <taxon>Paenibacillus</taxon>
    </lineage>
</organism>
<evidence type="ECO:0000313" key="6">
    <source>
        <dbReference type="Proteomes" id="UP001596047"/>
    </source>
</evidence>
<dbReference type="InterPro" id="IPR003829">
    <property type="entry name" value="Pirin_N_dom"/>
</dbReference>
<sequence>MIKIYPADSRYSADHGWLQANLSFSFGEFNDPDNMNFGPLRVFNDDYIHPKKGFGTHPHRDMEIVTVALKGLLQHEDNTGGKEVLRPGEVQRMTAGTGILHSEVNISEDEIANVLQLWFLPNERGLTPSYEQRAYDPQAMKNDLLPVVSSRMQAEGVTFINQDLTLYLSELEAGRNLTFEQGPDRKIYVFVIAGSVKLNGEAELARRDAARITDAAKLDIQTGEGATFMLIDLP</sequence>
<dbReference type="InterPro" id="IPR041602">
    <property type="entry name" value="Quercetinase_C"/>
</dbReference>
<dbReference type="CDD" id="cd02910">
    <property type="entry name" value="cupin_Yhhw_N"/>
    <property type="match status" value="1"/>
</dbReference>
<name>A0ABW0W7T9_9BACL</name>
<protein>
    <submittedName>
        <fullName evidence="5">Pirin family protein</fullName>
    </submittedName>
</protein>
<proteinExistence type="inferred from homology"/>
<dbReference type="Proteomes" id="UP001596047">
    <property type="component" value="Unassembled WGS sequence"/>
</dbReference>
<gene>
    <name evidence="5" type="ORF">ACFPYJ_29315</name>
</gene>
<dbReference type="Pfam" id="PF02678">
    <property type="entry name" value="Pirin"/>
    <property type="match status" value="1"/>
</dbReference>
<evidence type="ECO:0000256" key="2">
    <source>
        <dbReference type="RuleBase" id="RU003457"/>
    </source>
</evidence>
<accession>A0ABW0W7T9</accession>
<feature type="domain" description="Pirin N-terminal" evidence="3">
    <location>
        <begin position="13"/>
        <end position="118"/>
    </location>
</feature>
<feature type="domain" description="Quercetin 2,3-dioxygenase C-terminal cupin" evidence="4">
    <location>
        <begin position="148"/>
        <end position="233"/>
    </location>
</feature>
<dbReference type="SUPFAM" id="SSF51182">
    <property type="entry name" value="RmlC-like cupins"/>
    <property type="match status" value="1"/>
</dbReference>
<dbReference type="RefSeq" id="WP_379191795.1">
    <property type="nucleotide sequence ID" value="NZ_JBHSOW010000116.1"/>
</dbReference>
<dbReference type="InterPro" id="IPR014710">
    <property type="entry name" value="RmlC-like_jellyroll"/>
</dbReference>
<comment type="caution">
    <text evidence="5">The sequence shown here is derived from an EMBL/GenBank/DDBJ whole genome shotgun (WGS) entry which is preliminary data.</text>
</comment>
<reference evidence="6" key="1">
    <citation type="journal article" date="2019" name="Int. J. Syst. Evol. Microbiol.">
        <title>The Global Catalogue of Microorganisms (GCM) 10K type strain sequencing project: providing services to taxonomists for standard genome sequencing and annotation.</title>
        <authorList>
            <consortium name="The Broad Institute Genomics Platform"/>
            <consortium name="The Broad Institute Genome Sequencing Center for Infectious Disease"/>
            <person name="Wu L."/>
            <person name="Ma J."/>
        </authorList>
    </citation>
    <scope>NUCLEOTIDE SEQUENCE [LARGE SCALE GENOMIC DNA]</scope>
    <source>
        <strain evidence="6">CGMCC 1.3240</strain>
    </source>
</reference>
<dbReference type="InterPro" id="IPR011051">
    <property type="entry name" value="RmlC_Cupin_sf"/>
</dbReference>
<evidence type="ECO:0000313" key="5">
    <source>
        <dbReference type="EMBL" id="MFC5653139.1"/>
    </source>
</evidence>
<evidence type="ECO:0000256" key="1">
    <source>
        <dbReference type="ARBA" id="ARBA00008416"/>
    </source>
</evidence>
<dbReference type="PIRSF" id="PIRSF006232">
    <property type="entry name" value="Pirin"/>
    <property type="match status" value="1"/>
</dbReference>
<dbReference type="Gene3D" id="2.60.120.10">
    <property type="entry name" value="Jelly Rolls"/>
    <property type="match status" value="2"/>
</dbReference>
<dbReference type="InterPro" id="IPR012093">
    <property type="entry name" value="Pirin"/>
</dbReference>